<comment type="caution">
    <text evidence="2">Lacks conserved residue(s) required for the propagation of feature annotation.</text>
</comment>
<dbReference type="PANTHER" id="PTHR44591:SF3">
    <property type="entry name" value="RESPONSE REGULATORY DOMAIN-CONTAINING PROTEIN"/>
    <property type="match status" value="1"/>
</dbReference>
<dbReference type="Gene3D" id="3.40.50.2300">
    <property type="match status" value="1"/>
</dbReference>
<feature type="domain" description="Response regulatory" evidence="4">
    <location>
        <begin position="274"/>
        <end position="322"/>
    </location>
</feature>
<reference evidence="5 6" key="1">
    <citation type="submission" date="2018-12" db="EMBL/GenBank/DDBJ databases">
        <title>Genome Sequence of Candidatus Viridilinea halotolerans isolated from saline sulfide-rich spring.</title>
        <authorList>
            <person name="Grouzdev D.S."/>
            <person name="Burganskaya E.I."/>
            <person name="Krutkina M.S."/>
            <person name="Sukhacheva M.V."/>
            <person name="Gorlenko V.M."/>
        </authorList>
    </citation>
    <scope>NUCLEOTIDE SEQUENCE [LARGE SCALE GENOMIC DNA]</scope>
    <source>
        <strain evidence="5">Chok-6</strain>
    </source>
</reference>
<evidence type="ECO:0000313" key="6">
    <source>
        <dbReference type="Proteomes" id="UP000280307"/>
    </source>
</evidence>
<protein>
    <submittedName>
        <fullName evidence="5">Response regulator</fullName>
    </submittedName>
</protein>
<dbReference type="InterPro" id="IPR001789">
    <property type="entry name" value="Sig_transdc_resp-reg_receiver"/>
</dbReference>
<dbReference type="PROSITE" id="PS50110">
    <property type="entry name" value="RESPONSE_REGULATORY"/>
    <property type="match status" value="1"/>
</dbReference>
<dbReference type="GO" id="GO:0000160">
    <property type="term" value="P:phosphorelay signal transduction system"/>
    <property type="evidence" value="ECO:0007669"/>
    <property type="project" value="InterPro"/>
</dbReference>
<dbReference type="PANTHER" id="PTHR44591">
    <property type="entry name" value="STRESS RESPONSE REGULATOR PROTEIN 1"/>
    <property type="match status" value="1"/>
</dbReference>
<feature type="region of interest" description="Disordered" evidence="3">
    <location>
        <begin position="1"/>
        <end position="23"/>
    </location>
</feature>
<accession>A0A426TR39</accession>
<dbReference type="EMBL" id="RSAS01000909">
    <property type="protein sequence ID" value="RRR65841.1"/>
    <property type="molecule type" value="Genomic_DNA"/>
</dbReference>
<evidence type="ECO:0000313" key="5">
    <source>
        <dbReference type="EMBL" id="RRR65841.1"/>
    </source>
</evidence>
<keyword evidence="1" id="KW-0597">Phosphoprotein</keyword>
<feature type="non-terminal residue" evidence="5">
    <location>
        <position position="322"/>
    </location>
</feature>
<proteinExistence type="predicted"/>
<sequence>MPPTPRRRGFLGAMPPTPRGWARKPSSLAHPFPDEFMAALSPEIDQLIHAVMSPLTTIYGTIQLLQRSLRAHDHSQIELLVAVLERNTVRLQQTCEFLVKHADTENDLIRITIPTDQLSSATTHIAQAAQQAVPRSYPTRPQSLLPLSDSAGHILCIVPLSDTNAILHAALTLHGHQVTSVHTASAGLDLARSMRPSLILIDPEVDLQTEFIIPLLSEDPDTKTTPLALLGLSVPSGRATPPHLINPQLPPDQIAALISTLISPEVSAHNARPHLLIVDDESDIAAMLAHQFAHEGFQTTQVYSGTAALRLTREQQFDLILL</sequence>
<dbReference type="Proteomes" id="UP000280307">
    <property type="component" value="Unassembled WGS sequence"/>
</dbReference>
<organism evidence="5 6">
    <name type="scientific">Candidatus Viridilinea halotolerans</name>
    <dbReference type="NCBI Taxonomy" id="2491704"/>
    <lineage>
        <taxon>Bacteria</taxon>
        <taxon>Bacillati</taxon>
        <taxon>Chloroflexota</taxon>
        <taxon>Chloroflexia</taxon>
        <taxon>Chloroflexales</taxon>
        <taxon>Chloroflexineae</taxon>
        <taxon>Oscillochloridaceae</taxon>
        <taxon>Candidatus Viridilinea</taxon>
    </lineage>
</organism>
<evidence type="ECO:0000256" key="3">
    <source>
        <dbReference type="SAM" id="MobiDB-lite"/>
    </source>
</evidence>
<gene>
    <name evidence="5" type="ORF">EI684_21945</name>
</gene>
<dbReference type="InterPro" id="IPR050595">
    <property type="entry name" value="Bact_response_regulator"/>
</dbReference>
<dbReference type="AlphaFoldDB" id="A0A426TR39"/>
<name>A0A426TR39_9CHLR</name>
<evidence type="ECO:0000256" key="2">
    <source>
        <dbReference type="PROSITE-ProRule" id="PRU00169"/>
    </source>
</evidence>
<dbReference type="SUPFAM" id="SSF52172">
    <property type="entry name" value="CheY-like"/>
    <property type="match status" value="1"/>
</dbReference>
<dbReference type="InterPro" id="IPR011006">
    <property type="entry name" value="CheY-like_superfamily"/>
</dbReference>
<evidence type="ECO:0000259" key="4">
    <source>
        <dbReference type="PROSITE" id="PS50110"/>
    </source>
</evidence>
<comment type="caution">
    <text evidence="5">The sequence shown here is derived from an EMBL/GenBank/DDBJ whole genome shotgun (WGS) entry which is preliminary data.</text>
</comment>
<evidence type="ECO:0000256" key="1">
    <source>
        <dbReference type="ARBA" id="ARBA00022553"/>
    </source>
</evidence>